<evidence type="ECO:0000259" key="8">
    <source>
        <dbReference type="Pfam" id="PF01850"/>
    </source>
</evidence>
<keyword evidence="5" id="KW-0378">Hydrolase</keyword>
<dbReference type="Pfam" id="PF01850">
    <property type="entry name" value="PIN"/>
    <property type="match status" value="1"/>
</dbReference>
<keyword evidence="6" id="KW-0460">Magnesium</keyword>
<dbReference type="GO" id="GO:0046872">
    <property type="term" value="F:metal ion binding"/>
    <property type="evidence" value="ECO:0007669"/>
    <property type="project" value="UniProtKB-KW"/>
</dbReference>
<dbReference type="Gene3D" id="3.40.50.1010">
    <property type="entry name" value="5'-nuclease"/>
    <property type="match status" value="1"/>
</dbReference>
<dbReference type="GO" id="GO:0016787">
    <property type="term" value="F:hydrolase activity"/>
    <property type="evidence" value="ECO:0007669"/>
    <property type="project" value="UniProtKB-KW"/>
</dbReference>
<dbReference type="PANTHER" id="PTHR33653">
    <property type="entry name" value="RIBONUCLEASE VAPC2"/>
    <property type="match status" value="1"/>
</dbReference>
<dbReference type="InterPro" id="IPR002716">
    <property type="entry name" value="PIN_dom"/>
</dbReference>
<dbReference type="PANTHER" id="PTHR33653:SF1">
    <property type="entry name" value="RIBONUCLEASE VAPC2"/>
    <property type="match status" value="1"/>
</dbReference>
<evidence type="ECO:0000256" key="4">
    <source>
        <dbReference type="ARBA" id="ARBA00022723"/>
    </source>
</evidence>
<keyword evidence="2" id="KW-1277">Toxin-antitoxin system</keyword>
<dbReference type="SUPFAM" id="SSF88723">
    <property type="entry name" value="PIN domain-like"/>
    <property type="match status" value="1"/>
</dbReference>
<dbReference type="GO" id="GO:0004518">
    <property type="term" value="F:nuclease activity"/>
    <property type="evidence" value="ECO:0007669"/>
    <property type="project" value="UniProtKB-KW"/>
</dbReference>
<evidence type="ECO:0000313" key="9">
    <source>
        <dbReference type="EMBL" id="NGM11420.1"/>
    </source>
</evidence>
<evidence type="ECO:0000256" key="1">
    <source>
        <dbReference type="ARBA" id="ARBA00001946"/>
    </source>
</evidence>
<dbReference type="EMBL" id="SAIY01000001">
    <property type="protein sequence ID" value="NGM11420.1"/>
    <property type="molecule type" value="Genomic_DNA"/>
</dbReference>
<evidence type="ECO:0000256" key="2">
    <source>
        <dbReference type="ARBA" id="ARBA00022649"/>
    </source>
</evidence>
<dbReference type="CDD" id="cd09854">
    <property type="entry name" value="PIN_VapC-like"/>
    <property type="match status" value="1"/>
</dbReference>
<dbReference type="Proteomes" id="UP000478148">
    <property type="component" value="Unassembled WGS sequence"/>
</dbReference>
<protein>
    <submittedName>
        <fullName evidence="9">Type II toxin-antitoxin system VapC family toxin</fullName>
    </submittedName>
</protein>
<feature type="domain" description="PIN" evidence="8">
    <location>
        <begin position="20"/>
        <end position="139"/>
    </location>
</feature>
<comment type="cofactor">
    <cofactor evidence="1">
        <name>Mg(2+)</name>
        <dbReference type="ChEBI" id="CHEBI:18420"/>
    </cofactor>
</comment>
<gene>
    <name evidence="9" type="ORF">ENC19_01345</name>
</gene>
<accession>A0A6M1L224</accession>
<sequence>MGIDRLRAVAHRPIDSATTLVDTNVLLDILTDDARWANWSSESLAEARDNGALVINPIVYAEVSVRLDRIEDLGEALPAGDFLREELPYAAGFLAGKAYASYRAQGGTKRSPIADFYIGAHAAVCGYRLLTRDGARYRTYFPKLELISPAG</sequence>
<comment type="caution">
    <text evidence="9">The sequence shown here is derived from an EMBL/GenBank/DDBJ whole genome shotgun (WGS) entry which is preliminary data.</text>
</comment>
<reference evidence="9 10" key="1">
    <citation type="submission" date="2020-02" db="EMBL/GenBank/DDBJ databases">
        <title>Draft Genome Sequence of Verrucosispora sp. Strain CWR15, Isolated from Gulf of Mexico Sponge.</title>
        <authorList>
            <person name="Kennedy S.J."/>
            <person name="Cella E."/>
            <person name="Azarian T."/>
            <person name="Baker B.J."/>
            <person name="Shaw L.N."/>
        </authorList>
    </citation>
    <scope>NUCLEOTIDE SEQUENCE [LARGE SCALE GENOMIC DNA]</scope>
    <source>
        <strain evidence="9 10">CWR15</strain>
    </source>
</reference>
<evidence type="ECO:0000256" key="6">
    <source>
        <dbReference type="ARBA" id="ARBA00022842"/>
    </source>
</evidence>
<keyword evidence="10" id="KW-1185">Reference proteome</keyword>
<evidence type="ECO:0000256" key="7">
    <source>
        <dbReference type="ARBA" id="ARBA00038093"/>
    </source>
</evidence>
<dbReference type="InterPro" id="IPR029060">
    <property type="entry name" value="PIN-like_dom_sf"/>
</dbReference>
<comment type="similarity">
    <text evidence="7">Belongs to the PINc/VapC protein family.</text>
</comment>
<dbReference type="AlphaFoldDB" id="A0A6M1L224"/>
<keyword evidence="3" id="KW-0540">Nuclease</keyword>
<dbReference type="RefSeq" id="WP_164445327.1">
    <property type="nucleotide sequence ID" value="NZ_SAIY01000001.1"/>
</dbReference>
<evidence type="ECO:0000256" key="3">
    <source>
        <dbReference type="ARBA" id="ARBA00022722"/>
    </source>
</evidence>
<evidence type="ECO:0000256" key="5">
    <source>
        <dbReference type="ARBA" id="ARBA00022801"/>
    </source>
</evidence>
<evidence type="ECO:0000313" key="10">
    <source>
        <dbReference type="Proteomes" id="UP000478148"/>
    </source>
</evidence>
<name>A0A6M1L224_9ACTN</name>
<proteinExistence type="inferred from homology"/>
<organism evidence="9 10">
    <name type="scientific">Verrucosispora sioxanthis</name>
    <dbReference type="NCBI Taxonomy" id="2499994"/>
    <lineage>
        <taxon>Bacteria</taxon>
        <taxon>Bacillati</taxon>
        <taxon>Actinomycetota</taxon>
        <taxon>Actinomycetes</taxon>
        <taxon>Micromonosporales</taxon>
        <taxon>Micromonosporaceae</taxon>
        <taxon>Micromonospora</taxon>
    </lineage>
</organism>
<dbReference type="InterPro" id="IPR050556">
    <property type="entry name" value="Type_II_TA_system_RNase"/>
</dbReference>
<keyword evidence="4" id="KW-0479">Metal-binding</keyword>